<feature type="domain" description="EGF-like" evidence="3">
    <location>
        <begin position="878"/>
        <end position="914"/>
    </location>
</feature>
<keyword evidence="1 2" id="KW-1015">Disulfide bond</keyword>
<feature type="domain" description="EGF-like" evidence="3">
    <location>
        <begin position="643"/>
        <end position="679"/>
    </location>
</feature>
<feature type="domain" description="EGF-like" evidence="3">
    <location>
        <begin position="434"/>
        <end position="471"/>
    </location>
</feature>
<dbReference type="SMART" id="SM00181">
    <property type="entry name" value="EGF"/>
    <property type="match status" value="19"/>
</dbReference>
<feature type="domain" description="EGF-like" evidence="3">
    <location>
        <begin position="703"/>
        <end position="740"/>
    </location>
</feature>
<name>A0A5N5SSC1_9CRUS</name>
<dbReference type="Pfam" id="PF21164">
    <property type="entry name" value="Dumpy_DPY"/>
    <property type="match status" value="9"/>
</dbReference>
<sequence length="1140" mass="123590">MITTKVSFSLPHLAEEPVDTDPCDKCGPNAECRYQGHNAVCKCSAGTFGDPYGVLGCRPECITNTDCRPTLTCITNKCVDPCKENVCGVNAECYVVSHNPICHCPPGYTGNSLRRCFIEPITEKPATTIRPPVVVDVEESCDDHDCGENAFCLEENGIPICKCSPGYFGNPSFGCRPECVIDQDCSSSKACYGGKCLDPCHGICGSNAECYVTSHRPVCACKSSYTGDPYTGCHYQQPLPPDVKEQTSPCSPDPCGPNSKCEVNTNRPVCSCLPGYFGEPPRCRPECTINPECPRNKACIKNKCEDPCRGTCGTSALCEVVNHNPICYCPKDMTGDPFVSCIKGQYLSEIGEYINNYLHRKFVVSFLAVVTTSRPVSPCAGDYCGPNAKCRDVNGKAVCSCLPNYIGRPPQCRPECTVPTECPPYLSCVNNKCSDPCAGLCGINSECTVQNHNPTCLCAPNYSGDPYTRCVIVPPSTTEVYPPSPPSSPKPPIIETSKPIVHPIVPQAEGSGTTLPPIAETPQTVVDSPPEPCSIDPCGANTICVNQFSNYVCQCKPGYFGDPNIGCGPECLLNTDCGQKQTCVKQKCVSACPGRCHPTAQCNVVNHQSRCSCPPGYTGDPYKKCYIQPMVSSTTPQPLRPVTEEPCARSPCGKNAECIPKGSYADCRCVPGYFGNPFEECKPECTINSDCPFYLACVKEKCVDPCPGACGINGDCQVVMHSPVCTCRHGFTGDPYDACSTTTTPQPNVCEPSPCGPNSKCREQNGRPICECLPGYFGRPPNCRPECVENYECIPTLACIKRKCQDPCPGVCGVKALCEVDNHNPICFCPSDMTGDPFVECKPFPSKEYISYLYIINQSILPSNRLISFVDETTSPPPKDVCDCGDNAECLQDGNRNYCKCLPDFYGNPYDRCEPECVINTREPEHLCNPNPCGPYTECDVKNNKVVCSCLPGYPGTPETSCKPECTTNSECPLSSSCINRLCVDPCAGACHPTAECRVVSHHPRCTCPEGYTGNPSAGCYIQPEVERDPCKVCGQNAECIEDDDKVICKCPPNYYGSPYVACKPECIINQDCPNYLFCQNQKCKDPCPGACGINALCDVVTHRPMCSCPHGYEGDAYIECREPFFTSHFSNVLNVIDYL</sequence>
<feature type="domain" description="EGF-like" evidence="3">
    <location>
        <begin position="246"/>
        <end position="284"/>
    </location>
</feature>
<accession>A0A5N5SSC1</accession>
<dbReference type="Proteomes" id="UP000326759">
    <property type="component" value="Unassembled WGS sequence"/>
</dbReference>
<dbReference type="SUPFAM" id="SSF90148">
    <property type="entry name" value="DPY module"/>
    <property type="match status" value="6"/>
</dbReference>
<keyword evidence="2" id="KW-0245">EGF-like domain</keyword>
<dbReference type="SMART" id="SM00274">
    <property type="entry name" value="FOLN"/>
    <property type="match status" value="6"/>
</dbReference>
<feature type="domain" description="EGF-like" evidence="3">
    <location>
        <begin position="375"/>
        <end position="413"/>
    </location>
</feature>
<keyword evidence="5" id="KW-1185">Reference proteome</keyword>
<feature type="disulfide bond" evidence="2">
    <location>
        <begin position="706"/>
        <end position="716"/>
    </location>
</feature>
<dbReference type="OrthoDB" id="6343936at2759"/>
<dbReference type="PANTHER" id="PTHR22963:SF39">
    <property type="entry name" value="DUMPY"/>
    <property type="match status" value="1"/>
</dbReference>
<reference evidence="4 5" key="1">
    <citation type="journal article" date="2019" name="PLoS Biol.">
        <title>Sex chromosomes control vertical transmission of feminizing Wolbachia symbionts in an isopod.</title>
        <authorList>
            <person name="Becking T."/>
            <person name="Chebbi M.A."/>
            <person name="Giraud I."/>
            <person name="Moumen B."/>
            <person name="Laverre T."/>
            <person name="Caubet Y."/>
            <person name="Peccoud J."/>
            <person name="Gilbert C."/>
            <person name="Cordaux R."/>
        </authorList>
    </citation>
    <scope>NUCLEOTIDE SEQUENCE [LARGE SCALE GENOMIC DNA]</scope>
    <source>
        <strain evidence="4">ANa2</strain>
        <tissue evidence="4">Whole body excluding digestive tract and cuticle</tissue>
    </source>
</reference>
<feature type="disulfide bond" evidence="2">
    <location>
        <begin position="437"/>
        <end position="447"/>
    </location>
</feature>
<dbReference type="EMBL" id="SEYY01021056">
    <property type="protein sequence ID" value="KAB7496768.1"/>
    <property type="molecule type" value="Genomic_DNA"/>
</dbReference>
<dbReference type="SUPFAM" id="SSF57196">
    <property type="entry name" value="EGF/Laminin"/>
    <property type="match status" value="1"/>
</dbReference>
<evidence type="ECO:0000259" key="3">
    <source>
        <dbReference type="PROSITE" id="PS50026"/>
    </source>
</evidence>
<proteinExistence type="predicted"/>
<evidence type="ECO:0000313" key="4">
    <source>
        <dbReference type="EMBL" id="KAB7496768.1"/>
    </source>
</evidence>
<evidence type="ECO:0000256" key="2">
    <source>
        <dbReference type="PROSITE-ProRule" id="PRU00076"/>
    </source>
</evidence>
<comment type="caution">
    <text evidence="2">Lacks conserved residue(s) required for the propagation of feature annotation.</text>
</comment>
<protein>
    <recommendedName>
        <fullName evidence="3">EGF-like domain-containing protein</fullName>
    </recommendedName>
</protein>
<organism evidence="4 5">
    <name type="scientific">Armadillidium nasatum</name>
    <dbReference type="NCBI Taxonomy" id="96803"/>
    <lineage>
        <taxon>Eukaryota</taxon>
        <taxon>Metazoa</taxon>
        <taxon>Ecdysozoa</taxon>
        <taxon>Arthropoda</taxon>
        <taxon>Crustacea</taxon>
        <taxon>Multicrustacea</taxon>
        <taxon>Malacostraca</taxon>
        <taxon>Eumalacostraca</taxon>
        <taxon>Peracarida</taxon>
        <taxon>Isopoda</taxon>
        <taxon>Oniscidea</taxon>
        <taxon>Crinocheta</taxon>
        <taxon>Armadillidiidae</taxon>
        <taxon>Armadillidium</taxon>
    </lineage>
</organism>
<dbReference type="InterPro" id="IPR000742">
    <property type="entry name" value="EGF"/>
</dbReference>
<comment type="caution">
    <text evidence="4">The sequence shown here is derived from an EMBL/GenBank/DDBJ whole genome shotgun (WGS) entry which is preliminary data.</text>
</comment>
<dbReference type="PROSITE" id="PS00010">
    <property type="entry name" value="ASX_HYDROXYL"/>
    <property type="match status" value="1"/>
</dbReference>
<feature type="disulfide bond" evidence="2">
    <location>
        <begin position="987"/>
        <end position="997"/>
    </location>
</feature>
<dbReference type="InterPro" id="IPR048407">
    <property type="entry name" value="Dumpy_DPY"/>
</dbReference>
<dbReference type="InterPro" id="IPR000152">
    <property type="entry name" value="EGF-type_Asp/Asn_hydroxyl_site"/>
</dbReference>
<evidence type="ECO:0000313" key="5">
    <source>
        <dbReference type="Proteomes" id="UP000326759"/>
    </source>
</evidence>
<dbReference type="PROSITE" id="PS50026">
    <property type="entry name" value="EGF_3"/>
    <property type="match status" value="11"/>
</dbReference>
<dbReference type="AlphaFoldDB" id="A0A5N5SSC1"/>
<gene>
    <name evidence="4" type="ORF">Anas_09922</name>
</gene>
<dbReference type="Gene3D" id="2.10.25.10">
    <property type="entry name" value="Laminin"/>
    <property type="match status" value="1"/>
</dbReference>
<dbReference type="InterPro" id="IPR003645">
    <property type="entry name" value="Fol_N"/>
</dbReference>
<feature type="domain" description="EGF-like" evidence="3">
    <location>
        <begin position="79"/>
        <end position="117"/>
    </location>
</feature>
<dbReference type="PROSITE" id="PS01186">
    <property type="entry name" value="EGF_2"/>
    <property type="match status" value="9"/>
</dbReference>
<feature type="domain" description="EGF-like" evidence="3">
    <location>
        <begin position="984"/>
        <end position="1021"/>
    </location>
</feature>
<dbReference type="PANTHER" id="PTHR22963">
    <property type="entry name" value="ENDOGLIN-RELATED"/>
    <property type="match status" value="1"/>
</dbReference>
<feature type="domain" description="EGF-like" evidence="3">
    <location>
        <begin position="529"/>
        <end position="568"/>
    </location>
</feature>
<evidence type="ECO:0000256" key="1">
    <source>
        <dbReference type="ARBA" id="ARBA00023157"/>
    </source>
</evidence>
<feature type="domain" description="EGF-like" evidence="3">
    <location>
        <begin position="746"/>
        <end position="784"/>
    </location>
</feature>
<feature type="domain" description="EGF-like" evidence="3">
    <location>
        <begin position="1027"/>
        <end position="1064"/>
    </location>
</feature>